<name>A0A448WKH0_9PLAT</name>
<proteinExistence type="predicted"/>
<dbReference type="SUPFAM" id="SSF57610">
    <property type="entry name" value="Thyroglobulin type-1 domain"/>
    <property type="match status" value="1"/>
</dbReference>
<dbReference type="EMBL" id="CAAALY010019598">
    <property type="protein sequence ID" value="VEL13985.1"/>
    <property type="molecule type" value="Genomic_DNA"/>
</dbReference>
<sequence length="95" mass="10527">MLLVFHEDLNGLVPNLKETGRHLCDCGTFFLSACRVTALLHALSSHQQIQCSTDGALCFCVKRFSGAAVANTHRWAPERPDCRLGKPEDGLEWSQ</sequence>
<evidence type="ECO:0000313" key="2">
    <source>
        <dbReference type="Proteomes" id="UP000784294"/>
    </source>
</evidence>
<accession>A0A448WKH0</accession>
<protein>
    <submittedName>
        <fullName evidence="1">Uncharacterized protein</fullName>
    </submittedName>
</protein>
<gene>
    <name evidence="1" type="ORF">PXEA_LOCUS7425</name>
</gene>
<dbReference type="InterPro" id="IPR036857">
    <property type="entry name" value="Thyroglobulin_1_sf"/>
</dbReference>
<dbReference type="Proteomes" id="UP000784294">
    <property type="component" value="Unassembled WGS sequence"/>
</dbReference>
<evidence type="ECO:0000313" key="1">
    <source>
        <dbReference type="EMBL" id="VEL13985.1"/>
    </source>
</evidence>
<keyword evidence="2" id="KW-1185">Reference proteome</keyword>
<reference evidence="1" key="1">
    <citation type="submission" date="2018-11" db="EMBL/GenBank/DDBJ databases">
        <authorList>
            <consortium name="Pathogen Informatics"/>
        </authorList>
    </citation>
    <scope>NUCLEOTIDE SEQUENCE</scope>
</reference>
<dbReference type="AlphaFoldDB" id="A0A448WKH0"/>
<organism evidence="1 2">
    <name type="scientific">Protopolystoma xenopodis</name>
    <dbReference type="NCBI Taxonomy" id="117903"/>
    <lineage>
        <taxon>Eukaryota</taxon>
        <taxon>Metazoa</taxon>
        <taxon>Spiralia</taxon>
        <taxon>Lophotrochozoa</taxon>
        <taxon>Platyhelminthes</taxon>
        <taxon>Monogenea</taxon>
        <taxon>Polyopisthocotylea</taxon>
        <taxon>Polystomatidea</taxon>
        <taxon>Polystomatidae</taxon>
        <taxon>Protopolystoma</taxon>
    </lineage>
</organism>
<comment type="caution">
    <text evidence="1">The sequence shown here is derived from an EMBL/GenBank/DDBJ whole genome shotgun (WGS) entry which is preliminary data.</text>
</comment>